<feature type="transmembrane region" description="Helical" evidence="1">
    <location>
        <begin position="20"/>
        <end position="41"/>
    </location>
</feature>
<name>A0A0D3K5F8_EMIH1</name>
<feature type="transmembrane region" description="Helical" evidence="1">
    <location>
        <begin position="53"/>
        <end position="70"/>
    </location>
</feature>
<sequence length="341" mass="37229">MATLFHDVEAARLLLPGLTVGRLLDGALALFFVRLLLAMAAHPHMLLPRYGRTHRLTGSLLLLYLMLGLADVRLTPLLRLRGAYDVGLSLLGLATAFSAARDFGSARVHLRGSEASGILDEKATVSRSEMLEHCFYQLLNLCQVGFLYASAALPHSRAARTALAAALLLPWLARSRFPVNSFSANYKTPGVGGTTPLIRFLYRLKKWQYLLYKHFLLHGLNVSVAMGGGGGGGEGAALVGTAHFRLYWLCLNVAYVCEFFMQTLVKRGYMSQRWMLVLQQTLMLVSTAAALQVLQAVRPLPAVLSFALNFLRRGREVSNGCIVIGAAAALESLERSQGRGN</sequence>
<dbReference type="EnsemblProtists" id="EOD38504">
    <property type="protein sequence ID" value="EOD38504"/>
    <property type="gene ID" value="EMIHUDRAFT_440142"/>
</dbReference>
<dbReference type="OMA" id="LNTAYVM"/>
<evidence type="ECO:0000313" key="2">
    <source>
        <dbReference type="EnsemblProtists" id="EOD30993"/>
    </source>
</evidence>
<keyword evidence="1" id="KW-1133">Transmembrane helix</keyword>
<dbReference type="RefSeq" id="XP_005783422.1">
    <property type="nucleotide sequence ID" value="XM_005783365.1"/>
</dbReference>
<dbReference type="EnsemblProtists" id="EOD30993">
    <property type="protein sequence ID" value="EOD30993"/>
    <property type="gene ID" value="EMIHUDRAFT_434337"/>
</dbReference>
<dbReference type="HOGENOM" id="CLU_050443_0_0_1"/>
<evidence type="ECO:0000256" key="1">
    <source>
        <dbReference type="SAM" id="Phobius"/>
    </source>
</evidence>
<proteinExistence type="predicted"/>
<dbReference type="PaxDb" id="2903-EOD30993"/>
<keyword evidence="3" id="KW-1185">Reference proteome</keyword>
<accession>A0A0D3K5F8</accession>
<dbReference type="AlphaFoldDB" id="A0A0D3K5F8"/>
<evidence type="ECO:0000313" key="3">
    <source>
        <dbReference type="Proteomes" id="UP000013827"/>
    </source>
</evidence>
<dbReference type="GeneID" id="17276266"/>
<dbReference type="GeneID" id="17283774"/>
<keyword evidence="1" id="KW-0812">Transmembrane</keyword>
<dbReference type="KEGG" id="ehx:EMIHUDRAFT_440142"/>
<protein>
    <submittedName>
        <fullName evidence="2">Uncharacterized protein</fullName>
    </submittedName>
</protein>
<dbReference type="KEGG" id="ehx:EMIHUDRAFT_434337"/>
<reference evidence="3" key="1">
    <citation type="journal article" date="2013" name="Nature">
        <title>Pan genome of the phytoplankton Emiliania underpins its global distribution.</title>
        <authorList>
            <person name="Read B.A."/>
            <person name="Kegel J."/>
            <person name="Klute M.J."/>
            <person name="Kuo A."/>
            <person name="Lefebvre S.C."/>
            <person name="Maumus F."/>
            <person name="Mayer C."/>
            <person name="Miller J."/>
            <person name="Monier A."/>
            <person name="Salamov A."/>
            <person name="Young J."/>
            <person name="Aguilar M."/>
            <person name="Claverie J.M."/>
            <person name="Frickenhaus S."/>
            <person name="Gonzalez K."/>
            <person name="Herman E.K."/>
            <person name="Lin Y.C."/>
            <person name="Napier J."/>
            <person name="Ogata H."/>
            <person name="Sarno A.F."/>
            <person name="Shmutz J."/>
            <person name="Schroeder D."/>
            <person name="de Vargas C."/>
            <person name="Verret F."/>
            <person name="von Dassow P."/>
            <person name="Valentin K."/>
            <person name="Van de Peer Y."/>
            <person name="Wheeler G."/>
            <person name="Dacks J.B."/>
            <person name="Delwiche C.F."/>
            <person name="Dyhrman S.T."/>
            <person name="Glockner G."/>
            <person name="John U."/>
            <person name="Richards T."/>
            <person name="Worden A.Z."/>
            <person name="Zhang X."/>
            <person name="Grigoriev I.V."/>
            <person name="Allen A.E."/>
            <person name="Bidle K."/>
            <person name="Borodovsky M."/>
            <person name="Bowler C."/>
            <person name="Brownlee C."/>
            <person name="Cock J.M."/>
            <person name="Elias M."/>
            <person name="Gladyshev V.N."/>
            <person name="Groth M."/>
            <person name="Guda C."/>
            <person name="Hadaegh A."/>
            <person name="Iglesias-Rodriguez M.D."/>
            <person name="Jenkins J."/>
            <person name="Jones B.M."/>
            <person name="Lawson T."/>
            <person name="Leese F."/>
            <person name="Lindquist E."/>
            <person name="Lobanov A."/>
            <person name="Lomsadze A."/>
            <person name="Malik S.B."/>
            <person name="Marsh M.E."/>
            <person name="Mackinder L."/>
            <person name="Mock T."/>
            <person name="Mueller-Roeber B."/>
            <person name="Pagarete A."/>
            <person name="Parker M."/>
            <person name="Probert I."/>
            <person name="Quesneville H."/>
            <person name="Raines C."/>
            <person name="Rensing S.A."/>
            <person name="Riano-Pachon D.M."/>
            <person name="Richier S."/>
            <person name="Rokitta S."/>
            <person name="Shiraiwa Y."/>
            <person name="Soanes D.M."/>
            <person name="van der Giezen M."/>
            <person name="Wahlund T.M."/>
            <person name="Williams B."/>
            <person name="Wilson W."/>
            <person name="Wolfe G."/>
            <person name="Wurch L.L."/>
        </authorList>
    </citation>
    <scope>NUCLEOTIDE SEQUENCE</scope>
</reference>
<keyword evidence="1" id="KW-0472">Membrane</keyword>
<reference evidence="2" key="2">
    <citation type="submission" date="2024-10" db="UniProtKB">
        <authorList>
            <consortium name="EnsemblProtists"/>
        </authorList>
    </citation>
    <scope>IDENTIFICATION</scope>
</reference>
<dbReference type="Proteomes" id="UP000013827">
    <property type="component" value="Unassembled WGS sequence"/>
</dbReference>
<dbReference type="eggNOG" id="ENOG502RZEE">
    <property type="taxonomic scope" value="Eukaryota"/>
</dbReference>
<dbReference type="RefSeq" id="XP_005790933.1">
    <property type="nucleotide sequence ID" value="XM_005790876.1"/>
</dbReference>
<organism evidence="2 3">
    <name type="scientific">Emiliania huxleyi (strain CCMP1516)</name>
    <dbReference type="NCBI Taxonomy" id="280463"/>
    <lineage>
        <taxon>Eukaryota</taxon>
        <taxon>Haptista</taxon>
        <taxon>Haptophyta</taxon>
        <taxon>Prymnesiophyceae</taxon>
        <taxon>Isochrysidales</taxon>
        <taxon>Noelaerhabdaceae</taxon>
        <taxon>Emiliania</taxon>
    </lineage>
</organism>